<evidence type="ECO:0000313" key="2">
    <source>
        <dbReference type="Proteomes" id="UP000019438"/>
    </source>
</evidence>
<accession>A0AAN0RCV7</accession>
<dbReference type="Proteomes" id="UP000019438">
    <property type="component" value="Chromosome"/>
</dbReference>
<evidence type="ECO:0000313" key="1">
    <source>
        <dbReference type="EMBL" id="AHJ62451.1"/>
    </source>
</evidence>
<reference evidence="2" key="1">
    <citation type="submission" date="2012-06" db="EMBL/GenBank/DDBJ databases">
        <title>Genome analysis of multiple Granulibacter bethesdensis isolates demonstrates substantial genome diversity.</title>
        <authorList>
            <person name="Greenberg D.E."/>
            <person name="Porcella S.F."/>
            <person name="Zarember K."/>
            <person name="Zelazny A.M."/>
            <person name="Bruno D."/>
            <person name="Martens C."/>
            <person name="Barbian K.D."/>
            <person name="Jaske E."/>
            <person name="Holland S.M."/>
        </authorList>
    </citation>
    <scope>NUCLEOTIDE SEQUENCE [LARGE SCALE GENOMIC DNA]</scope>
    <source>
        <strain evidence="2">CGDNIH3</strain>
    </source>
</reference>
<protein>
    <submittedName>
        <fullName evidence="1">Uncharacterized protein</fullName>
    </submittedName>
</protein>
<dbReference type="KEGG" id="gbc:GbCGDNIH3_7281"/>
<sequence>MRAAGQQRGCGRIKHHEIGLLPFFQRTNPVAQAENGCTASCRQIKCSERIETGAAQLAGLIGRTHRMQQGEARSRSDIRAETDVDTMLFCLLQIEQAGAEKTVGRRTERNTRLCLGQRLKGAGIKLHTVRENGPGRQQAEPRIHVEIVPIPCLRWKPLCYSGAFGHALGQMRMKQRIGIGTEQIGSKVQLGIRAGQCIAWHDGVAEPIAAMPPFDQPVRVITGGLDRIMQMLRAKIHQNFAGDDAHVACNGGCKQGIDRGRMYRGKNQCRGGAVAQKLIQKKLCRGLCVGRI</sequence>
<name>A0AAN0RCV7_9PROT</name>
<dbReference type="EMBL" id="CP003181">
    <property type="protein sequence ID" value="AHJ62451.1"/>
    <property type="molecule type" value="Genomic_DNA"/>
</dbReference>
<organism evidence="1 2">
    <name type="scientific">Granulibacter bethesdensis</name>
    <dbReference type="NCBI Taxonomy" id="364410"/>
    <lineage>
        <taxon>Bacteria</taxon>
        <taxon>Pseudomonadati</taxon>
        <taxon>Pseudomonadota</taxon>
        <taxon>Alphaproteobacteria</taxon>
        <taxon>Acetobacterales</taxon>
        <taxon>Acetobacteraceae</taxon>
        <taxon>Granulibacter</taxon>
    </lineage>
</organism>
<proteinExistence type="predicted"/>
<dbReference type="AlphaFoldDB" id="A0AAN0RCV7"/>
<gene>
    <name evidence="1" type="ORF">GbCGDNIH3_7281</name>
</gene>